<name>A0AB74UDF5_9GAMM</name>
<reference evidence="8" key="1">
    <citation type="submission" date="2024-06" db="EMBL/GenBank/DDBJ databases">
        <title>Complete genome of Salinicola endophyticus HNIBRBA4755.</title>
        <authorList>
            <person name="Shin S.Y."/>
            <person name="Kang H."/>
            <person name="Song J."/>
        </authorList>
    </citation>
    <scope>NUCLEOTIDE SEQUENCE</scope>
    <source>
        <strain evidence="8">HNIBRBA4755</strain>
    </source>
</reference>
<dbReference type="SUPFAM" id="SSF103481">
    <property type="entry name" value="Multidrug resistance efflux transporter EmrE"/>
    <property type="match status" value="2"/>
</dbReference>
<evidence type="ECO:0000259" key="7">
    <source>
        <dbReference type="Pfam" id="PF00892"/>
    </source>
</evidence>
<dbReference type="PANTHER" id="PTHR32322">
    <property type="entry name" value="INNER MEMBRANE TRANSPORTER"/>
    <property type="match status" value="1"/>
</dbReference>
<evidence type="ECO:0000256" key="5">
    <source>
        <dbReference type="ARBA" id="ARBA00023136"/>
    </source>
</evidence>
<comment type="subcellular location">
    <subcellularLocation>
        <location evidence="1">Membrane</location>
        <topology evidence="1">Multi-pass membrane protein</topology>
    </subcellularLocation>
</comment>
<feature type="domain" description="EamA" evidence="7">
    <location>
        <begin position="30"/>
        <end position="159"/>
    </location>
</feature>
<dbReference type="PANTHER" id="PTHR32322:SF2">
    <property type="entry name" value="EAMA DOMAIN-CONTAINING PROTEIN"/>
    <property type="match status" value="1"/>
</dbReference>
<feature type="transmembrane region" description="Helical" evidence="6">
    <location>
        <begin position="29"/>
        <end position="49"/>
    </location>
</feature>
<evidence type="ECO:0000256" key="6">
    <source>
        <dbReference type="SAM" id="Phobius"/>
    </source>
</evidence>
<feature type="transmembrane region" description="Helical" evidence="6">
    <location>
        <begin position="267"/>
        <end position="286"/>
    </location>
</feature>
<feature type="transmembrane region" description="Helical" evidence="6">
    <location>
        <begin position="55"/>
        <end position="74"/>
    </location>
</feature>
<keyword evidence="4 6" id="KW-1133">Transmembrane helix</keyword>
<feature type="transmembrane region" description="Helical" evidence="6">
    <location>
        <begin position="205"/>
        <end position="224"/>
    </location>
</feature>
<evidence type="ECO:0000256" key="2">
    <source>
        <dbReference type="ARBA" id="ARBA00007362"/>
    </source>
</evidence>
<evidence type="ECO:0000256" key="3">
    <source>
        <dbReference type="ARBA" id="ARBA00022692"/>
    </source>
</evidence>
<dbReference type="GO" id="GO:0016020">
    <property type="term" value="C:membrane"/>
    <property type="evidence" value="ECO:0007669"/>
    <property type="project" value="UniProtKB-SubCell"/>
</dbReference>
<sequence>MPQTRASRRPPSPHANAPLRRRLDAQAGALMVLFCLALGFQQVAIKLAAADVSPLTQIALRSSMAALLVLALAYRRGIRVTHFRAHLGPGILVGLGFVAEFGFVAWGLDYTLASHMSVFLYTAPIFAALGLHLLVPGEQLTRRQWLGMGIAFAGMVLALAPATELAHTADILRGDLLGLLAGLAWAATTLVIRRSSLSEVPPEQTLCYQLIVAGLLLLPASALLGDLGEIRLSGVAIASLAFQTLVISCAALLLWFALLRRYFASQLGIFSFLSPIFGVLFGALLLDEPLTANFLAGGAALLIGLLVVTR</sequence>
<feature type="transmembrane region" description="Helical" evidence="6">
    <location>
        <begin position="86"/>
        <end position="106"/>
    </location>
</feature>
<dbReference type="InterPro" id="IPR000620">
    <property type="entry name" value="EamA_dom"/>
</dbReference>
<evidence type="ECO:0000256" key="1">
    <source>
        <dbReference type="ARBA" id="ARBA00004141"/>
    </source>
</evidence>
<dbReference type="InterPro" id="IPR037185">
    <property type="entry name" value="EmrE-like"/>
</dbReference>
<feature type="transmembrane region" description="Helical" evidence="6">
    <location>
        <begin position="112"/>
        <end position="133"/>
    </location>
</feature>
<dbReference type="RefSeq" id="WP_353980377.1">
    <property type="nucleotide sequence ID" value="NZ_CP159578.1"/>
</dbReference>
<feature type="transmembrane region" description="Helical" evidence="6">
    <location>
        <begin position="175"/>
        <end position="193"/>
    </location>
</feature>
<organism evidence="8">
    <name type="scientific">Salinicola endophyticus</name>
    <dbReference type="NCBI Taxonomy" id="1949083"/>
    <lineage>
        <taxon>Bacteria</taxon>
        <taxon>Pseudomonadati</taxon>
        <taxon>Pseudomonadota</taxon>
        <taxon>Gammaproteobacteria</taxon>
        <taxon>Oceanospirillales</taxon>
        <taxon>Halomonadaceae</taxon>
        <taxon>Salinicola</taxon>
    </lineage>
</organism>
<proteinExistence type="inferred from homology"/>
<gene>
    <name evidence="8" type="ORF">ABV408_18680</name>
</gene>
<feature type="transmembrane region" description="Helical" evidence="6">
    <location>
        <begin position="145"/>
        <end position="163"/>
    </location>
</feature>
<keyword evidence="5 6" id="KW-0472">Membrane</keyword>
<accession>A0AB74UDF5</accession>
<feature type="domain" description="EamA" evidence="7">
    <location>
        <begin position="173"/>
        <end position="309"/>
    </location>
</feature>
<protein>
    <submittedName>
        <fullName evidence="8">DMT family transporter</fullName>
    </submittedName>
</protein>
<dbReference type="AlphaFoldDB" id="A0AB74UDF5"/>
<comment type="similarity">
    <text evidence="2">Belongs to the EamA transporter family.</text>
</comment>
<dbReference type="EMBL" id="CP159578">
    <property type="protein sequence ID" value="XCJ79444.1"/>
    <property type="molecule type" value="Genomic_DNA"/>
</dbReference>
<dbReference type="Pfam" id="PF00892">
    <property type="entry name" value="EamA"/>
    <property type="match status" value="2"/>
</dbReference>
<dbReference type="InterPro" id="IPR050638">
    <property type="entry name" value="AA-Vitamin_Transporters"/>
</dbReference>
<feature type="transmembrane region" description="Helical" evidence="6">
    <location>
        <begin position="230"/>
        <end position="255"/>
    </location>
</feature>
<feature type="transmembrane region" description="Helical" evidence="6">
    <location>
        <begin position="292"/>
        <end position="309"/>
    </location>
</feature>
<evidence type="ECO:0000313" key="8">
    <source>
        <dbReference type="EMBL" id="XCJ79444.1"/>
    </source>
</evidence>
<evidence type="ECO:0000256" key="4">
    <source>
        <dbReference type="ARBA" id="ARBA00022989"/>
    </source>
</evidence>
<keyword evidence="3 6" id="KW-0812">Transmembrane</keyword>